<dbReference type="STRING" id="1798383.A3D78_04235"/>
<evidence type="ECO:0000313" key="3">
    <source>
        <dbReference type="EMBL" id="OGG18170.1"/>
    </source>
</evidence>
<evidence type="ECO:0000313" key="4">
    <source>
        <dbReference type="Proteomes" id="UP000176253"/>
    </source>
</evidence>
<reference evidence="3 4" key="1">
    <citation type="journal article" date="2016" name="Nat. Commun.">
        <title>Thousands of microbial genomes shed light on interconnected biogeochemical processes in an aquifer system.</title>
        <authorList>
            <person name="Anantharaman K."/>
            <person name="Brown C.T."/>
            <person name="Hug L.A."/>
            <person name="Sharon I."/>
            <person name="Castelle C.J."/>
            <person name="Probst A.J."/>
            <person name="Thomas B.C."/>
            <person name="Singh A."/>
            <person name="Wilkins M.J."/>
            <person name="Karaoz U."/>
            <person name="Brodie E.L."/>
            <person name="Williams K.H."/>
            <person name="Hubbard S.S."/>
            <person name="Banfield J.F."/>
        </authorList>
    </citation>
    <scope>NUCLEOTIDE SEQUENCE [LARGE SCALE GENOMIC DNA]</scope>
</reference>
<feature type="transmembrane region" description="Helical" evidence="2">
    <location>
        <begin position="6"/>
        <end position="23"/>
    </location>
</feature>
<evidence type="ECO:0000256" key="2">
    <source>
        <dbReference type="SAM" id="Phobius"/>
    </source>
</evidence>
<feature type="compositionally biased region" description="Low complexity" evidence="1">
    <location>
        <begin position="42"/>
        <end position="56"/>
    </location>
</feature>
<sequence>MLDKKTMGLFIGLIGLAVFLYILSKTTNLKQFFNFGNFTASPSASTNSSSTQGRSTFFDLLPTPTP</sequence>
<organism evidence="3 4">
    <name type="scientific">Candidatus Gottesmanbacteria bacterium RIFCSPHIGHO2_02_FULL_39_14</name>
    <dbReference type="NCBI Taxonomy" id="1798383"/>
    <lineage>
        <taxon>Bacteria</taxon>
        <taxon>Candidatus Gottesmaniibacteriota</taxon>
    </lineage>
</organism>
<dbReference type="AlphaFoldDB" id="A0A1F6A0G1"/>
<name>A0A1F6A0G1_9BACT</name>
<keyword evidence="2" id="KW-0472">Membrane</keyword>
<gene>
    <name evidence="3" type="ORF">A3D78_04235</name>
</gene>
<proteinExistence type="predicted"/>
<dbReference type="Proteomes" id="UP000176253">
    <property type="component" value="Unassembled WGS sequence"/>
</dbReference>
<keyword evidence="2" id="KW-1133">Transmembrane helix</keyword>
<accession>A0A1F6A0G1</accession>
<protein>
    <submittedName>
        <fullName evidence="3">Uncharacterized protein</fullName>
    </submittedName>
</protein>
<evidence type="ECO:0000256" key="1">
    <source>
        <dbReference type="SAM" id="MobiDB-lite"/>
    </source>
</evidence>
<comment type="caution">
    <text evidence="3">The sequence shown here is derived from an EMBL/GenBank/DDBJ whole genome shotgun (WGS) entry which is preliminary data.</text>
</comment>
<keyword evidence="2" id="KW-0812">Transmembrane</keyword>
<dbReference type="EMBL" id="MFJM01000020">
    <property type="protein sequence ID" value="OGG18170.1"/>
    <property type="molecule type" value="Genomic_DNA"/>
</dbReference>
<feature type="region of interest" description="Disordered" evidence="1">
    <location>
        <begin position="42"/>
        <end position="66"/>
    </location>
</feature>